<accession>A0A245ZL85</accession>
<keyword evidence="1" id="KW-0238">DNA-binding</keyword>
<evidence type="ECO:0000313" key="3">
    <source>
        <dbReference type="EMBL" id="OWK30490.1"/>
    </source>
</evidence>
<dbReference type="Gene3D" id="1.10.260.40">
    <property type="entry name" value="lambda repressor-like DNA-binding domains"/>
    <property type="match status" value="2"/>
</dbReference>
<dbReference type="GO" id="GO:0005829">
    <property type="term" value="C:cytosol"/>
    <property type="evidence" value="ECO:0007669"/>
    <property type="project" value="TreeGrafter"/>
</dbReference>
<proteinExistence type="predicted"/>
<comment type="caution">
    <text evidence="3">The sequence shown here is derived from an EMBL/GenBank/DDBJ whole genome shotgun (WGS) entry which is preliminary data.</text>
</comment>
<evidence type="ECO:0000259" key="2">
    <source>
        <dbReference type="PROSITE" id="PS50943"/>
    </source>
</evidence>
<name>A0A245ZL85_9SPHN</name>
<sequence length="160" mass="17950">MNDFGMIVGQQLAAARRERGWTQARLAQIVGVARESIYRIERGRMPSGATAARLCDALGLDKAELSLDWHETDATLLYPSTTFLRDRRKARELSLWEVARAAGVSASTMSRFERGHGGSRMLVRRTLAGQPTELVNQGFAEILGFHSNHELTTFWQRGYL</sequence>
<dbReference type="EMBL" id="NBBJ01000002">
    <property type="protein sequence ID" value="OWK30490.1"/>
    <property type="molecule type" value="Genomic_DNA"/>
</dbReference>
<dbReference type="GO" id="GO:0003677">
    <property type="term" value="F:DNA binding"/>
    <property type="evidence" value="ECO:0007669"/>
    <property type="project" value="UniProtKB-KW"/>
</dbReference>
<keyword evidence="4" id="KW-1185">Reference proteome</keyword>
<feature type="domain" description="HTH cro/C1-type" evidence="2">
    <location>
        <begin position="12"/>
        <end position="65"/>
    </location>
</feature>
<dbReference type="PANTHER" id="PTHR46797:SF1">
    <property type="entry name" value="METHYLPHOSPHONATE SYNTHASE"/>
    <property type="match status" value="1"/>
</dbReference>
<dbReference type="GO" id="GO:0003700">
    <property type="term" value="F:DNA-binding transcription factor activity"/>
    <property type="evidence" value="ECO:0007669"/>
    <property type="project" value="TreeGrafter"/>
</dbReference>
<protein>
    <recommendedName>
        <fullName evidence="2">HTH cro/C1-type domain-containing protein</fullName>
    </recommendedName>
</protein>
<evidence type="ECO:0000256" key="1">
    <source>
        <dbReference type="ARBA" id="ARBA00023125"/>
    </source>
</evidence>
<dbReference type="Pfam" id="PF13560">
    <property type="entry name" value="HTH_31"/>
    <property type="match status" value="1"/>
</dbReference>
<reference evidence="3 4" key="1">
    <citation type="submission" date="2017-03" db="EMBL/GenBank/DDBJ databases">
        <title>Genome sequence of Sphingomonas mucosissima DSM 17494.</title>
        <authorList>
            <person name="Poehlein A."/>
            <person name="Wuebbeler J.H."/>
            <person name="Steinbuechel A."/>
            <person name="Daniel R."/>
        </authorList>
    </citation>
    <scope>NUCLEOTIDE SEQUENCE [LARGE SCALE GENOMIC DNA]</scope>
    <source>
        <strain evidence="3 4">DSM 17494</strain>
    </source>
</reference>
<dbReference type="AlphaFoldDB" id="A0A245ZL85"/>
<dbReference type="SUPFAM" id="SSF47413">
    <property type="entry name" value="lambda repressor-like DNA-binding domains"/>
    <property type="match status" value="2"/>
</dbReference>
<dbReference type="SMART" id="SM00530">
    <property type="entry name" value="HTH_XRE"/>
    <property type="match status" value="2"/>
</dbReference>
<dbReference type="CDD" id="cd00093">
    <property type="entry name" value="HTH_XRE"/>
    <property type="match status" value="2"/>
</dbReference>
<organism evidence="3 4">
    <name type="scientific">Sphingomonas mucosissima</name>
    <dbReference type="NCBI Taxonomy" id="370959"/>
    <lineage>
        <taxon>Bacteria</taxon>
        <taxon>Pseudomonadati</taxon>
        <taxon>Pseudomonadota</taxon>
        <taxon>Alphaproteobacteria</taxon>
        <taxon>Sphingomonadales</taxon>
        <taxon>Sphingomonadaceae</taxon>
        <taxon>Sphingomonas</taxon>
    </lineage>
</organism>
<dbReference type="PANTHER" id="PTHR46797">
    <property type="entry name" value="HTH-TYPE TRANSCRIPTIONAL REGULATOR"/>
    <property type="match status" value="1"/>
</dbReference>
<dbReference type="PROSITE" id="PS50943">
    <property type="entry name" value="HTH_CROC1"/>
    <property type="match status" value="2"/>
</dbReference>
<dbReference type="Proteomes" id="UP000197783">
    <property type="component" value="Unassembled WGS sequence"/>
</dbReference>
<dbReference type="InterPro" id="IPR001387">
    <property type="entry name" value="Cro/C1-type_HTH"/>
</dbReference>
<dbReference type="Pfam" id="PF01381">
    <property type="entry name" value="HTH_3"/>
    <property type="match status" value="1"/>
</dbReference>
<evidence type="ECO:0000313" key="4">
    <source>
        <dbReference type="Proteomes" id="UP000197783"/>
    </source>
</evidence>
<gene>
    <name evidence="3" type="ORF">SPMU_14770</name>
</gene>
<dbReference type="InterPro" id="IPR010982">
    <property type="entry name" value="Lambda_DNA-bd_dom_sf"/>
</dbReference>
<feature type="domain" description="HTH cro/C1-type" evidence="2">
    <location>
        <begin position="84"/>
        <end position="115"/>
    </location>
</feature>
<dbReference type="InterPro" id="IPR050807">
    <property type="entry name" value="TransReg_Diox_bact_type"/>
</dbReference>